<dbReference type="EMBL" id="SBJO01000142">
    <property type="protein sequence ID" value="KAF9762695.1"/>
    <property type="molecule type" value="Genomic_DNA"/>
</dbReference>
<reference evidence="1 2" key="1">
    <citation type="journal article" date="2020" name="Genome Biol. Evol.">
        <title>Comparative genomics of strictly vertically transmitted, feminizing microsporidia endosymbionts of amphipod crustaceans.</title>
        <authorList>
            <person name="Cormier A."/>
            <person name="Chebbi M.A."/>
            <person name="Giraud I."/>
            <person name="Wattier R."/>
            <person name="Teixeira M."/>
            <person name="Gilbert C."/>
            <person name="Rigaud T."/>
            <person name="Cordaux R."/>
        </authorList>
    </citation>
    <scope>NUCLEOTIDE SEQUENCE [LARGE SCALE GENOMIC DNA]</scope>
    <source>
        <strain evidence="1 2">Ou3-Ou53</strain>
    </source>
</reference>
<gene>
    <name evidence="1" type="ORF">NGRA_1819</name>
</gene>
<comment type="caution">
    <text evidence="1">The sequence shown here is derived from an EMBL/GenBank/DDBJ whole genome shotgun (WGS) entry which is preliminary data.</text>
</comment>
<dbReference type="AlphaFoldDB" id="A0A9P6KZ07"/>
<name>A0A9P6KZ07_9MICR</name>
<dbReference type="Proteomes" id="UP000740883">
    <property type="component" value="Unassembled WGS sequence"/>
</dbReference>
<sequence>MNLNQNENELVFMIENLEKCYDPTSPFYKFKYVFYNKVNHPFSRPMDFPEDLWAKSLTADPSLMPVILKGVEIEQRKKQQVEVSSKINGSYEYLQDKINMLKIRAEKLRSRINGCTALFRKIESNIYNKYREKKIASGLIDDVYKINTKVEGRNKLYVSDKKPEILDYLLSLKMNLQSLLEKINENLYEYEKRTFVYNNINKIY</sequence>
<accession>A0A9P6KZ07</accession>
<keyword evidence="2" id="KW-1185">Reference proteome</keyword>
<protein>
    <recommendedName>
        <fullName evidence="3">Nucleoporin Nup54 alpha-helical domain-containing protein</fullName>
    </recommendedName>
</protein>
<organism evidence="1 2">
    <name type="scientific">Nosema granulosis</name>
    <dbReference type="NCBI Taxonomy" id="83296"/>
    <lineage>
        <taxon>Eukaryota</taxon>
        <taxon>Fungi</taxon>
        <taxon>Fungi incertae sedis</taxon>
        <taxon>Microsporidia</taxon>
        <taxon>Nosematidae</taxon>
        <taxon>Nosema</taxon>
    </lineage>
</organism>
<proteinExistence type="predicted"/>
<evidence type="ECO:0008006" key="3">
    <source>
        <dbReference type="Google" id="ProtNLM"/>
    </source>
</evidence>
<dbReference type="OrthoDB" id="6162375at2759"/>
<evidence type="ECO:0000313" key="2">
    <source>
        <dbReference type="Proteomes" id="UP000740883"/>
    </source>
</evidence>
<evidence type="ECO:0000313" key="1">
    <source>
        <dbReference type="EMBL" id="KAF9762695.1"/>
    </source>
</evidence>